<feature type="binding site" evidence="3">
    <location>
        <position position="36"/>
    </location>
    <ligand>
        <name>Zn(2+)</name>
        <dbReference type="ChEBI" id="CHEBI:29105"/>
    </ligand>
</feature>
<feature type="region of interest" description="Disordered" evidence="4">
    <location>
        <begin position="47"/>
        <end position="68"/>
    </location>
</feature>
<dbReference type="RefSeq" id="WP_196987746.1">
    <property type="nucleotide sequence ID" value="NZ_JADWYS010000001.1"/>
</dbReference>
<dbReference type="GO" id="GO:0006355">
    <property type="term" value="P:regulation of DNA-templated transcription"/>
    <property type="evidence" value="ECO:0007669"/>
    <property type="project" value="InterPro"/>
</dbReference>
<evidence type="ECO:0000256" key="2">
    <source>
        <dbReference type="ARBA" id="ARBA00022833"/>
    </source>
</evidence>
<evidence type="ECO:0000256" key="3">
    <source>
        <dbReference type="HAMAP-Rule" id="MF_00649"/>
    </source>
</evidence>
<evidence type="ECO:0000313" key="5">
    <source>
        <dbReference type="EMBL" id="MBG9389980.1"/>
    </source>
</evidence>
<comment type="similarity">
    <text evidence="3">Belongs to the DNA gyrase inhibitor YacG family.</text>
</comment>
<sequence length="68" mass="7649">MDESTTPYRVVRCPACGGDSIYSRDNPFRPFCSERCKNMDFGAWASESFRVPDPTPPDDLPFGDAKLQ</sequence>
<dbReference type="InterPro" id="IPR005584">
    <property type="entry name" value="DNA_gyrase_inhibitor_YacG"/>
</dbReference>
<dbReference type="Proteomes" id="UP000651050">
    <property type="component" value="Unassembled WGS sequence"/>
</dbReference>
<name>A0A931H7A0_9BURK</name>
<dbReference type="Gene3D" id="3.30.50.10">
    <property type="entry name" value="Erythroid Transcription Factor GATA-1, subunit A"/>
    <property type="match status" value="1"/>
</dbReference>
<dbReference type="AlphaFoldDB" id="A0A931H7A0"/>
<evidence type="ECO:0000256" key="1">
    <source>
        <dbReference type="ARBA" id="ARBA00022723"/>
    </source>
</evidence>
<accession>A0A931H7A0</accession>
<dbReference type="GO" id="GO:0008657">
    <property type="term" value="F:DNA topoisomerase type II (double strand cut, ATP-hydrolyzing) inhibitor activity"/>
    <property type="evidence" value="ECO:0007669"/>
    <property type="project" value="UniProtKB-UniRule"/>
</dbReference>
<gene>
    <name evidence="3" type="primary">yacG</name>
    <name evidence="5" type="ORF">I5803_18255</name>
</gene>
<dbReference type="SUPFAM" id="SSF57716">
    <property type="entry name" value="Glucocorticoid receptor-like (DNA-binding domain)"/>
    <property type="match status" value="1"/>
</dbReference>
<dbReference type="HAMAP" id="MF_00649">
    <property type="entry name" value="DNA_gyrase_inhibitor_YacG"/>
    <property type="match status" value="1"/>
</dbReference>
<dbReference type="GO" id="GO:0008270">
    <property type="term" value="F:zinc ion binding"/>
    <property type="evidence" value="ECO:0007669"/>
    <property type="project" value="UniProtKB-UniRule"/>
</dbReference>
<comment type="cofactor">
    <cofactor evidence="3">
        <name>Zn(2+)</name>
        <dbReference type="ChEBI" id="CHEBI:29105"/>
    </cofactor>
    <text evidence="3">Binds 1 zinc ion.</text>
</comment>
<keyword evidence="2 3" id="KW-0862">Zinc</keyword>
<keyword evidence="6" id="KW-1185">Reference proteome</keyword>
<dbReference type="Pfam" id="PF03884">
    <property type="entry name" value="YacG"/>
    <property type="match status" value="1"/>
</dbReference>
<dbReference type="PANTHER" id="PTHR36150:SF1">
    <property type="entry name" value="DNA GYRASE INHIBITOR YACG"/>
    <property type="match status" value="1"/>
</dbReference>
<dbReference type="PANTHER" id="PTHR36150">
    <property type="entry name" value="DNA GYRASE INHIBITOR YACG"/>
    <property type="match status" value="1"/>
</dbReference>
<dbReference type="EMBL" id="JADWYS010000001">
    <property type="protein sequence ID" value="MBG9389980.1"/>
    <property type="molecule type" value="Genomic_DNA"/>
</dbReference>
<organism evidence="5 6">
    <name type="scientific">Caenimonas aquaedulcis</name>
    <dbReference type="NCBI Taxonomy" id="2793270"/>
    <lineage>
        <taxon>Bacteria</taxon>
        <taxon>Pseudomonadati</taxon>
        <taxon>Pseudomonadota</taxon>
        <taxon>Betaproteobacteria</taxon>
        <taxon>Burkholderiales</taxon>
        <taxon>Comamonadaceae</taxon>
        <taxon>Caenimonas</taxon>
    </lineage>
</organism>
<evidence type="ECO:0000256" key="4">
    <source>
        <dbReference type="SAM" id="MobiDB-lite"/>
    </source>
</evidence>
<comment type="subunit">
    <text evidence="3">Interacts with GyrB.</text>
</comment>
<keyword evidence="1 3" id="KW-0479">Metal-binding</keyword>
<feature type="binding site" evidence="3">
    <location>
        <position position="32"/>
    </location>
    <ligand>
        <name>Zn(2+)</name>
        <dbReference type="ChEBI" id="CHEBI:29105"/>
    </ligand>
</feature>
<dbReference type="InterPro" id="IPR013088">
    <property type="entry name" value="Znf_NHR/GATA"/>
</dbReference>
<comment type="function">
    <text evidence="3">Inhibits all the catalytic activities of DNA gyrase by preventing its interaction with DNA. Acts by binding directly to the C-terminal domain of GyrB, which probably disrupts DNA binding by the gyrase.</text>
</comment>
<evidence type="ECO:0000313" key="6">
    <source>
        <dbReference type="Proteomes" id="UP000651050"/>
    </source>
</evidence>
<feature type="binding site" evidence="3">
    <location>
        <position position="16"/>
    </location>
    <ligand>
        <name>Zn(2+)</name>
        <dbReference type="ChEBI" id="CHEBI:29105"/>
    </ligand>
</feature>
<protein>
    <recommendedName>
        <fullName evidence="3">DNA gyrase inhibitor YacG</fullName>
    </recommendedName>
</protein>
<proteinExistence type="inferred from homology"/>
<feature type="binding site" evidence="3">
    <location>
        <position position="13"/>
    </location>
    <ligand>
        <name>Zn(2+)</name>
        <dbReference type="ChEBI" id="CHEBI:29105"/>
    </ligand>
</feature>
<reference evidence="5" key="1">
    <citation type="submission" date="2020-11" db="EMBL/GenBank/DDBJ databases">
        <title>Bacterial whole genome sequence for Caenimonas sp. DR4.4.</title>
        <authorList>
            <person name="Le V."/>
            <person name="Ko S.-R."/>
            <person name="Ahn C.-Y."/>
            <person name="Oh H.-M."/>
        </authorList>
    </citation>
    <scope>NUCLEOTIDE SEQUENCE</scope>
    <source>
        <strain evidence="5">DR4.4</strain>
    </source>
</reference>
<comment type="caution">
    <text evidence="5">The sequence shown here is derived from an EMBL/GenBank/DDBJ whole genome shotgun (WGS) entry which is preliminary data.</text>
</comment>